<feature type="domain" description="ATP synthase F1 complex delta/epsilon subunit N-terminal" evidence="10">
    <location>
        <begin position="4"/>
        <end position="79"/>
    </location>
</feature>
<evidence type="ECO:0000313" key="12">
    <source>
        <dbReference type="Proteomes" id="UP001354989"/>
    </source>
</evidence>
<evidence type="ECO:0000256" key="5">
    <source>
        <dbReference type="ARBA" id="ARBA00023065"/>
    </source>
</evidence>
<dbReference type="Proteomes" id="UP001354989">
    <property type="component" value="Chromosome"/>
</dbReference>
<keyword evidence="5 9" id="KW-0406">Ion transport</keyword>
<keyword evidence="12" id="KW-1185">Reference proteome</keyword>
<evidence type="ECO:0000256" key="6">
    <source>
        <dbReference type="ARBA" id="ARBA00023136"/>
    </source>
</evidence>
<comment type="subcellular location">
    <subcellularLocation>
        <location evidence="2">Endomembrane system</location>
        <topology evidence="2">Peripheral membrane protein</topology>
    </subcellularLocation>
</comment>
<comment type="subunit">
    <text evidence="9">F-type ATPases have 2 components, CF(1) - the catalytic core - and CF(0) - the membrane proton channel. CF(1) has five subunits: alpha(3), beta(3), gamma(1), delta(1), epsilon(1). CF(0) has three main subunits: a, b and c.</text>
</comment>
<dbReference type="PANTHER" id="PTHR13822:SF10">
    <property type="entry name" value="ATP SYNTHASE EPSILON CHAIN, CHLOROPLASTIC"/>
    <property type="match status" value="1"/>
</dbReference>
<protein>
    <recommendedName>
        <fullName evidence="10">ATP synthase F1 complex delta/epsilon subunit N-terminal domain-containing protein</fullName>
    </recommendedName>
</protein>
<evidence type="ECO:0000256" key="8">
    <source>
        <dbReference type="ARBA" id="ARBA00023310"/>
    </source>
</evidence>
<organism evidence="11 12">
    <name type="scientific">Persicobacter psychrovividus</name>
    <dbReference type="NCBI Taxonomy" id="387638"/>
    <lineage>
        <taxon>Bacteria</taxon>
        <taxon>Pseudomonadati</taxon>
        <taxon>Bacteroidota</taxon>
        <taxon>Cytophagia</taxon>
        <taxon>Cytophagales</taxon>
        <taxon>Persicobacteraceae</taxon>
        <taxon>Persicobacter</taxon>
    </lineage>
</organism>
<dbReference type="Gene3D" id="2.60.15.10">
    <property type="entry name" value="F0F1 ATP synthase delta/epsilon subunit, N-terminal"/>
    <property type="match status" value="1"/>
</dbReference>
<evidence type="ECO:0000256" key="7">
    <source>
        <dbReference type="ARBA" id="ARBA00023196"/>
    </source>
</evidence>
<evidence type="ECO:0000256" key="4">
    <source>
        <dbReference type="ARBA" id="ARBA00022448"/>
    </source>
</evidence>
<comment type="function">
    <text evidence="1">Produces ATP from ADP in the presence of a proton gradient across the membrane.</text>
</comment>
<dbReference type="EMBL" id="AP025292">
    <property type="protein sequence ID" value="BDD00163.1"/>
    <property type="molecule type" value="Genomic_DNA"/>
</dbReference>
<proteinExistence type="inferred from homology"/>
<evidence type="ECO:0000313" key="11">
    <source>
        <dbReference type="EMBL" id="BDD00163.1"/>
    </source>
</evidence>
<accession>A0ABM7VGS8</accession>
<keyword evidence="8 9" id="KW-0066">ATP synthesis</keyword>
<gene>
    <name evidence="11" type="ORF">PEPS_24430</name>
</gene>
<dbReference type="InterPro" id="IPR036771">
    <property type="entry name" value="ATPsynth_dsu/esu_N"/>
</dbReference>
<evidence type="ECO:0000259" key="10">
    <source>
        <dbReference type="Pfam" id="PF02823"/>
    </source>
</evidence>
<keyword evidence="6" id="KW-0472">Membrane</keyword>
<dbReference type="SUPFAM" id="SSF51344">
    <property type="entry name" value="Epsilon subunit of F1F0-ATP synthase N-terminal domain"/>
    <property type="match status" value="1"/>
</dbReference>
<keyword evidence="7 9" id="KW-0139">CF(1)</keyword>
<comment type="similarity">
    <text evidence="3 9">Belongs to the ATPase epsilon chain family.</text>
</comment>
<keyword evidence="4 9" id="KW-0813">Transport</keyword>
<dbReference type="Pfam" id="PF02823">
    <property type="entry name" value="ATP-synt_DE_N"/>
    <property type="match status" value="1"/>
</dbReference>
<name>A0ABM7VGS8_9BACT</name>
<sequence>MIYLEIVTPDRKVFEGEVSAATFPGTNGAFQVLSNHAPLISTLAKGPLKYIVNDKESIIIVDGGVVEVLENKIIVLAEAVEDAE</sequence>
<dbReference type="NCBIfam" id="TIGR01216">
    <property type="entry name" value="ATP_synt_epsi"/>
    <property type="match status" value="1"/>
</dbReference>
<evidence type="ECO:0000256" key="9">
    <source>
        <dbReference type="RuleBase" id="RU003656"/>
    </source>
</evidence>
<evidence type="ECO:0000256" key="1">
    <source>
        <dbReference type="ARBA" id="ARBA00003543"/>
    </source>
</evidence>
<evidence type="ECO:0000256" key="2">
    <source>
        <dbReference type="ARBA" id="ARBA00004184"/>
    </source>
</evidence>
<dbReference type="PANTHER" id="PTHR13822">
    <property type="entry name" value="ATP SYNTHASE DELTA/EPSILON CHAIN"/>
    <property type="match status" value="1"/>
</dbReference>
<dbReference type="InterPro" id="IPR020546">
    <property type="entry name" value="ATP_synth_F1_dsu/esu_N"/>
</dbReference>
<evidence type="ECO:0000256" key="3">
    <source>
        <dbReference type="ARBA" id="ARBA00005712"/>
    </source>
</evidence>
<dbReference type="InterPro" id="IPR001469">
    <property type="entry name" value="ATP_synth_F1_dsu/esu"/>
</dbReference>
<reference evidence="11 12" key="1">
    <citation type="submission" date="2021-12" db="EMBL/GenBank/DDBJ databases">
        <title>Genome sequencing of bacteria with rrn-lacking chromosome and rrn-plasmid.</title>
        <authorList>
            <person name="Anda M."/>
            <person name="Iwasaki W."/>
        </authorList>
    </citation>
    <scope>NUCLEOTIDE SEQUENCE [LARGE SCALE GENOMIC DNA]</scope>
    <source>
        <strain evidence="11 12">NBRC 101262</strain>
    </source>
</reference>
<dbReference type="CDD" id="cd12152">
    <property type="entry name" value="F1-ATPase_delta"/>
    <property type="match status" value="1"/>
</dbReference>